<dbReference type="EMBL" id="CADEAL010000256">
    <property type="protein sequence ID" value="CAB1417243.1"/>
    <property type="molecule type" value="Genomic_DNA"/>
</dbReference>
<dbReference type="AlphaFoldDB" id="A0A9N7Y961"/>
<sequence>MSAWCRARCGVVVGSRGGGLGDWTSTDWLGLREDDIIRRGRNLWGGQKDEEFSDNSLFTLKSGQKPARLLIQVLIAVRQAGTGTGPNWARRHYSSVVHFSPCLWSVSSCCLLLAACSRCMAAYSSATHTCAISAC</sequence>
<evidence type="ECO:0000313" key="1">
    <source>
        <dbReference type="EMBL" id="CAB1417243.1"/>
    </source>
</evidence>
<dbReference type="Proteomes" id="UP001153269">
    <property type="component" value="Unassembled WGS sequence"/>
</dbReference>
<evidence type="ECO:0000313" key="2">
    <source>
        <dbReference type="Proteomes" id="UP001153269"/>
    </source>
</evidence>
<comment type="caution">
    <text evidence="1">The sequence shown here is derived from an EMBL/GenBank/DDBJ whole genome shotgun (WGS) entry which is preliminary data.</text>
</comment>
<gene>
    <name evidence="1" type="ORF">PLEPLA_LOCUS5045</name>
</gene>
<protein>
    <submittedName>
        <fullName evidence="1">Uncharacterized protein</fullName>
    </submittedName>
</protein>
<name>A0A9N7Y961_PLEPL</name>
<keyword evidence="2" id="KW-1185">Reference proteome</keyword>
<reference evidence="1" key="1">
    <citation type="submission" date="2020-03" db="EMBL/GenBank/DDBJ databases">
        <authorList>
            <person name="Weist P."/>
        </authorList>
    </citation>
    <scope>NUCLEOTIDE SEQUENCE</scope>
</reference>
<proteinExistence type="predicted"/>
<accession>A0A9N7Y961</accession>
<feature type="non-terminal residue" evidence="1">
    <location>
        <position position="135"/>
    </location>
</feature>
<organism evidence="1 2">
    <name type="scientific">Pleuronectes platessa</name>
    <name type="common">European plaice</name>
    <dbReference type="NCBI Taxonomy" id="8262"/>
    <lineage>
        <taxon>Eukaryota</taxon>
        <taxon>Metazoa</taxon>
        <taxon>Chordata</taxon>
        <taxon>Craniata</taxon>
        <taxon>Vertebrata</taxon>
        <taxon>Euteleostomi</taxon>
        <taxon>Actinopterygii</taxon>
        <taxon>Neopterygii</taxon>
        <taxon>Teleostei</taxon>
        <taxon>Neoteleostei</taxon>
        <taxon>Acanthomorphata</taxon>
        <taxon>Carangaria</taxon>
        <taxon>Pleuronectiformes</taxon>
        <taxon>Pleuronectoidei</taxon>
        <taxon>Pleuronectidae</taxon>
        <taxon>Pleuronectes</taxon>
    </lineage>
</organism>